<comment type="subcellular location">
    <subcellularLocation>
        <location evidence="1">Cell membrane</location>
    </subcellularLocation>
</comment>
<sequence length="131" mass="14096">LKGALSSMGCVFSLLPTGGSLGQSPPSLTRSQGEISILTCSYSATVSYVQWYRLFPGESPVFLLSLYEDGNVTHGPNFIAKLLKRERRSHLHIDGSQLADSAGYFCAVETMKQSGRPPVQNLYLQGGSVAP</sequence>
<dbReference type="InterPro" id="IPR013106">
    <property type="entry name" value="Ig_V-set"/>
</dbReference>
<dbReference type="GO" id="GO:0042101">
    <property type="term" value="C:T cell receptor complex"/>
    <property type="evidence" value="ECO:0007669"/>
    <property type="project" value="UniProtKB-KW"/>
</dbReference>
<keyword evidence="5" id="KW-1015">Disulfide bond</keyword>
<feature type="chain" id="PRO_5019272156" description="Ig-like domain-containing protein" evidence="9">
    <location>
        <begin position="23"/>
        <end position="131"/>
    </location>
</feature>
<evidence type="ECO:0000256" key="6">
    <source>
        <dbReference type="ARBA" id="ARBA00023180"/>
    </source>
</evidence>
<dbReference type="STRING" id="38772.ENSGAGP00000005211"/>
<dbReference type="Ensembl" id="ENSGAGT00000006073.1">
    <property type="protein sequence ID" value="ENSGAGP00000005211.1"/>
    <property type="gene ID" value="ENSGAGG00000004232.1"/>
</dbReference>
<keyword evidence="2" id="KW-1003">Cell membrane</keyword>
<evidence type="ECO:0000259" key="10">
    <source>
        <dbReference type="PROSITE" id="PS50835"/>
    </source>
</evidence>
<dbReference type="SUPFAM" id="SSF48726">
    <property type="entry name" value="Immunoglobulin"/>
    <property type="match status" value="1"/>
</dbReference>
<keyword evidence="3 9" id="KW-0732">Signal</keyword>
<keyword evidence="12" id="KW-1185">Reference proteome</keyword>
<keyword evidence="4" id="KW-0472">Membrane</keyword>
<dbReference type="PROSITE" id="PS50835">
    <property type="entry name" value="IG_LIKE"/>
    <property type="match status" value="1"/>
</dbReference>
<comment type="subunit">
    <text evidence="7">Alpha-beta TR is a heterodimer composed of an alpha and beta chain; disulfide-linked. The alpha-beta TR is associated with the transmembrane signaling CD3 coreceptor proteins to form the TR-CD3 (TcR or TCR). The assembly of alpha-beta TR heterodimers with CD3 occurs in the endoplasmic reticulum where a single alpha-beta TR heterodimer associates with one CD3D-CD3E heterodimer, one CD3G-CD3E heterodimer and one CD247 homodimer forming a stable octameric structure. CD3D-CD3E and CD3G-CD3E heterodimers preferentially associate with TR alpha and TR beta chains, respectively. The association of the CD247 homodimer is the last step of TcR assembly in the endoplasmic reticulum and is required for transport to the cell surface.</text>
</comment>
<feature type="signal peptide" evidence="9">
    <location>
        <begin position="1"/>
        <end position="22"/>
    </location>
</feature>
<dbReference type="InterPro" id="IPR007110">
    <property type="entry name" value="Ig-like_dom"/>
</dbReference>
<name>A0A452GTZ3_9SAUR</name>
<dbReference type="Pfam" id="PF07686">
    <property type="entry name" value="V-set"/>
    <property type="match status" value="1"/>
</dbReference>
<proteinExistence type="predicted"/>
<evidence type="ECO:0000256" key="9">
    <source>
        <dbReference type="SAM" id="SignalP"/>
    </source>
</evidence>
<evidence type="ECO:0000256" key="7">
    <source>
        <dbReference type="ARBA" id="ARBA00038651"/>
    </source>
</evidence>
<dbReference type="SMART" id="SM00409">
    <property type="entry name" value="IG"/>
    <property type="match status" value="1"/>
</dbReference>
<dbReference type="InterPro" id="IPR013783">
    <property type="entry name" value="Ig-like_fold"/>
</dbReference>
<evidence type="ECO:0000256" key="2">
    <source>
        <dbReference type="ARBA" id="ARBA00022475"/>
    </source>
</evidence>
<dbReference type="InterPro" id="IPR051896">
    <property type="entry name" value="TCR_alpha_variable"/>
</dbReference>
<organism evidence="11 12">
    <name type="scientific">Gopherus agassizii</name>
    <name type="common">Agassiz's desert tortoise</name>
    <dbReference type="NCBI Taxonomy" id="38772"/>
    <lineage>
        <taxon>Eukaryota</taxon>
        <taxon>Metazoa</taxon>
        <taxon>Chordata</taxon>
        <taxon>Craniata</taxon>
        <taxon>Vertebrata</taxon>
        <taxon>Euteleostomi</taxon>
        <taxon>Archelosauria</taxon>
        <taxon>Testudinata</taxon>
        <taxon>Testudines</taxon>
        <taxon>Cryptodira</taxon>
        <taxon>Durocryptodira</taxon>
        <taxon>Testudinoidea</taxon>
        <taxon>Testudinidae</taxon>
        <taxon>Gopherus</taxon>
    </lineage>
</organism>
<evidence type="ECO:0000256" key="4">
    <source>
        <dbReference type="ARBA" id="ARBA00023136"/>
    </source>
</evidence>
<evidence type="ECO:0000256" key="8">
    <source>
        <dbReference type="ARBA" id="ARBA00043266"/>
    </source>
</evidence>
<keyword evidence="8" id="KW-1279">T cell receptor</keyword>
<feature type="domain" description="Ig-like" evidence="10">
    <location>
        <begin position="16"/>
        <end position="123"/>
    </location>
</feature>
<accession>A0A452GTZ3</accession>
<evidence type="ECO:0000313" key="12">
    <source>
        <dbReference type="Proteomes" id="UP000291020"/>
    </source>
</evidence>
<evidence type="ECO:0000256" key="1">
    <source>
        <dbReference type="ARBA" id="ARBA00004236"/>
    </source>
</evidence>
<dbReference type="InterPro" id="IPR036179">
    <property type="entry name" value="Ig-like_dom_sf"/>
</dbReference>
<dbReference type="AlphaFoldDB" id="A0A452GTZ3"/>
<dbReference type="Gene3D" id="2.60.40.10">
    <property type="entry name" value="Immunoglobulins"/>
    <property type="match status" value="1"/>
</dbReference>
<keyword evidence="6" id="KW-0325">Glycoprotein</keyword>
<evidence type="ECO:0000256" key="3">
    <source>
        <dbReference type="ARBA" id="ARBA00022729"/>
    </source>
</evidence>
<reference evidence="11" key="3">
    <citation type="submission" date="2025-09" db="UniProtKB">
        <authorList>
            <consortium name="Ensembl"/>
        </authorList>
    </citation>
    <scope>IDENTIFICATION</scope>
</reference>
<dbReference type="InterPro" id="IPR003599">
    <property type="entry name" value="Ig_sub"/>
</dbReference>
<reference evidence="11" key="2">
    <citation type="submission" date="2025-08" db="UniProtKB">
        <authorList>
            <consortium name="Ensembl"/>
        </authorList>
    </citation>
    <scope>IDENTIFICATION</scope>
</reference>
<reference evidence="12" key="1">
    <citation type="journal article" date="2017" name="PLoS ONE">
        <title>The Agassiz's desert tortoise genome provides a resource for the conservation of a threatened species.</title>
        <authorList>
            <person name="Tollis M."/>
            <person name="DeNardo D.F."/>
            <person name="Cornelius J.A."/>
            <person name="Dolby G.A."/>
            <person name="Edwards T."/>
            <person name="Henen B.T."/>
            <person name="Karl A.E."/>
            <person name="Murphy R.W."/>
            <person name="Kusumi K."/>
        </authorList>
    </citation>
    <scope>NUCLEOTIDE SEQUENCE [LARGE SCALE GENOMIC DNA]</scope>
</reference>
<protein>
    <recommendedName>
        <fullName evidence="10">Ig-like domain-containing protein</fullName>
    </recommendedName>
</protein>
<evidence type="ECO:0000256" key="5">
    <source>
        <dbReference type="ARBA" id="ARBA00023157"/>
    </source>
</evidence>
<dbReference type="Proteomes" id="UP000291020">
    <property type="component" value="Unassembled WGS sequence"/>
</dbReference>
<keyword evidence="8" id="KW-1064">Adaptive immunity</keyword>
<evidence type="ECO:0000313" key="11">
    <source>
        <dbReference type="Ensembl" id="ENSGAGP00000005211.1"/>
    </source>
</evidence>
<keyword evidence="8" id="KW-0391">Immunity</keyword>
<dbReference type="PANTHER" id="PTHR19339">
    <property type="entry name" value="T CELL RECEPTOR ALPHA VARIABLE 39"/>
    <property type="match status" value="1"/>
</dbReference>
<dbReference type="PANTHER" id="PTHR19339:SF5">
    <property type="entry name" value="IG-LIKE DOMAIN-CONTAINING PROTEIN"/>
    <property type="match status" value="1"/>
</dbReference>